<name>A0A8S9FD49_BRACR</name>
<dbReference type="CDD" id="cd00303">
    <property type="entry name" value="retropepsin_like"/>
    <property type="match status" value="1"/>
</dbReference>
<feature type="compositionally biased region" description="Basic and acidic residues" evidence="1">
    <location>
        <begin position="129"/>
        <end position="166"/>
    </location>
</feature>
<reference evidence="2" key="1">
    <citation type="submission" date="2019-12" db="EMBL/GenBank/DDBJ databases">
        <title>Genome sequencing and annotation of Brassica cretica.</title>
        <authorList>
            <person name="Studholme D.J."/>
            <person name="Sarris P.F."/>
        </authorList>
    </citation>
    <scope>NUCLEOTIDE SEQUENCE</scope>
    <source>
        <strain evidence="2">PFS-102/07</strain>
        <tissue evidence="2">Leaf</tissue>
    </source>
</reference>
<evidence type="ECO:0000256" key="1">
    <source>
        <dbReference type="SAM" id="MobiDB-lite"/>
    </source>
</evidence>
<accession>A0A8S9FD49</accession>
<comment type="caution">
    <text evidence="2">The sequence shown here is derived from an EMBL/GenBank/DDBJ whole genome shotgun (WGS) entry which is preliminary data.</text>
</comment>
<feature type="region of interest" description="Disordered" evidence="1">
    <location>
        <begin position="455"/>
        <end position="557"/>
    </location>
</feature>
<evidence type="ECO:0000313" key="2">
    <source>
        <dbReference type="EMBL" id="KAF2530914.1"/>
    </source>
</evidence>
<sequence length="567" mass="63743">MKRKGRIQNIAFLSVSKMCRERTEGWGQNRSTTRRRRPQKKKSSRNDKYVHHEGEDVQGEHNYTINSEQGKTSGNTWTRNQYKDNSYCEFHQTKGHSTTNCKVLGARLAAKLLAGDLSKVASIKDLILDSDRPPRTDKESPERDARANQSGEKHVRKQDDHGDNSTRRRINMIIRESQFYLDSVSSIKAYGRKAETSSNWMTRSPTDNAPNDTIVFEEEETVGLDKPHCDPLDIDLVIRDLEVGRILIDTGSTVNVIFRDTLRRMNIELGEGEHNYTINSEQGKTSGNTWTRNQYKDNSYCEFHQTKGHSTTNCKVLGARLAAKLLAGDLSKVTSIKDLIMDSGRPPRTDKESPERDARANQSGEKRGRRQDDLGDNSSTKSDSESLAQATAPDSDTIRENQYKDNSYCEFHQTKGHSTTNCKVLGARLAAKLLAGDLSKVTSIKDLILDSDRPLRTHKESPERDARANQSGEKCGRRQDDLGDNRSTKSDSESLAQATAPESDAIPEPIALPAENPTHETATDLIKSSTAEVTETALSNEQERPQQQSRTTRWLDPRKRYVGSLSY</sequence>
<protein>
    <submittedName>
        <fullName evidence="2">Uncharacterized protein</fullName>
    </submittedName>
</protein>
<feature type="region of interest" description="Disordered" evidence="1">
    <location>
        <begin position="129"/>
        <end position="168"/>
    </location>
</feature>
<feature type="compositionally biased region" description="Basic residues" evidence="1">
    <location>
        <begin position="32"/>
        <end position="43"/>
    </location>
</feature>
<feature type="compositionally biased region" description="Basic and acidic residues" evidence="1">
    <location>
        <begin position="44"/>
        <end position="59"/>
    </location>
</feature>
<feature type="compositionally biased region" description="Basic and acidic residues" evidence="1">
    <location>
        <begin position="345"/>
        <end position="373"/>
    </location>
</feature>
<feature type="compositionally biased region" description="Polar residues" evidence="1">
    <location>
        <begin position="376"/>
        <end position="394"/>
    </location>
</feature>
<feature type="compositionally biased region" description="Basic and acidic residues" evidence="1">
    <location>
        <begin position="474"/>
        <end position="492"/>
    </location>
</feature>
<feature type="compositionally biased region" description="Basic and acidic residues" evidence="1">
    <location>
        <begin position="455"/>
        <end position="467"/>
    </location>
</feature>
<dbReference type="EMBL" id="QGKY02002305">
    <property type="protein sequence ID" value="KAF2530914.1"/>
    <property type="molecule type" value="Genomic_DNA"/>
</dbReference>
<organism evidence="2">
    <name type="scientific">Brassica cretica</name>
    <name type="common">Mustard</name>
    <dbReference type="NCBI Taxonomy" id="69181"/>
    <lineage>
        <taxon>Eukaryota</taxon>
        <taxon>Viridiplantae</taxon>
        <taxon>Streptophyta</taxon>
        <taxon>Embryophyta</taxon>
        <taxon>Tracheophyta</taxon>
        <taxon>Spermatophyta</taxon>
        <taxon>Magnoliopsida</taxon>
        <taxon>eudicotyledons</taxon>
        <taxon>Gunneridae</taxon>
        <taxon>Pentapetalae</taxon>
        <taxon>rosids</taxon>
        <taxon>malvids</taxon>
        <taxon>Brassicales</taxon>
        <taxon>Brassicaceae</taxon>
        <taxon>Brassiceae</taxon>
        <taxon>Brassica</taxon>
    </lineage>
</organism>
<feature type="region of interest" description="Disordered" evidence="1">
    <location>
        <begin position="338"/>
        <end position="399"/>
    </location>
</feature>
<feature type="compositionally biased region" description="Polar residues" evidence="1">
    <location>
        <begin position="526"/>
        <end position="552"/>
    </location>
</feature>
<dbReference type="AlphaFoldDB" id="A0A8S9FD49"/>
<feature type="region of interest" description="Disordered" evidence="1">
    <location>
        <begin position="23"/>
        <end position="59"/>
    </location>
</feature>
<proteinExistence type="predicted"/>
<gene>
    <name evidence="2" type="ORF">F2Q70_00029659</name>
</gene>